<gene>
    <name evidence="1" type="ORF">AB6A68_14895</name>
</gene>
<evidence type="ECO:0000313" key="1">
    <source>
        <dbReference type="EMBL" id="MEX6431096.1"/>
    </source>
</evidence>
<name>A0ABV3Y830_9ACTN</name>
<reference evidence="1 2" key="1">
    <citation type="submission" date="2024-07" db="EMBL/GenBank/DDBJ databases">
        <title>Draft Genome Sequence of Ferrimicrobium acidiphilum Strain YE2023, Isolated from a Pulp of Bioleach Reactor.</title>
        <authorList>
            <person name="Elkina Y.A."/>
            <person name="Bulaeva A.G."/>
            <person name="Beletsky A.V."/>
            <person name="Mardanov A.V."/>
        </authorList>
    </citation>
    <scope>NUCLEOTIDE SEQUENCE [LARGE SCALE GENOMIC DNA]</scope>
    <source>
        <strain evidence="1 2">YE2023</strain>
    </source>
</reference>
<comment type="caution">
    <text evidence="1">The sequence shown here is derived from an EMBL/GenBank/DDBJ whole genome shotgun (WGS) entry which is preliminary data.</text>
</comment>
<dbReference type="Proteomes" id="UP001560267">
    <property type="component" value="Unassembled WGS sequence"/>
</dbReference>
<protein>
    <submittedName>
        <fullName evidence="1">Uncharacterized protein</fullName>
    </submittedName>
</protein>
<accession>A0ABV3Y830</accession>
<dbReference type="EMBL" id="JBFSHR010000274">
    <property type="protein sequence ID" value="MEX6431096.1"/>
    <property type="molecule type" value="Genomic_DNA"/>
</dbReference>
<feature type="non-terminal residue" evidence="1">
    <location>
        <position position="1"/>
    </location>
</feature>
<keyword evidence="2" id="KW-1185">Reference proteome</keyword>
<dbReference type="RefSeq" id="WP_369085122.1">
    <property type="nucleotide sequence ID" value="NZ_JBFSHR010000274.1"/>
</dbReference>
<organism evidence="1 2">
    <name type="scientific">Ferrimicrobium acidiphilum</name>
    <dbReference type="NCBI Taxonomy" id="121039"/>
    <lineage>
        <taxon>Bacteria</taxon>
        <taxon>Bacillati</taxon>
        <taxon>Actinomycetota</taxon>
        <taxon>Acidimicrobiia</taxon>
        <taxon>Acidimicrobiales</taxon>
        <taxon>Acidimicrobiaceae</taxon>
        <taxon>Ferrimicrobium</taxon>
    </lineage>
</organism>
<sequence>PDLVSIREQGARVLVLALLVKDRTQEELDRPCLTDEFVLAFDQRNSIVITRIVNVGSVTHSAPRLQ</sequence>
<evidence type="ECO:0000313" key="2">
    <source>
        <dbReference type="Proteomes" id="UP001560267"/>
    </source>
</evidence>
<proteinExistence type="predicted"/>